<feature type="transmembrane region" description="Helical" evidence="2">
    <location>
        <begin position="170"/>
        <end position="195"/>
    </location>
</feature>
<organism evidence="3 4">
    <name type="scientific">Corynebacterium marinum DSM 44953</name>
    <dbReference type="NCBI Taxonomy" id="1224162"/>
    <lineage>
        <taxon>Bacteria</taxon>
        <taxon>Bacillati</taxon>
        <taxon>Actinomycetota</taxon>
        <taxon>Actinomycetes</taxon>
        <taxon>Mycobacteriales</taxon>
        <taxon>Corynebacteriaceae</taxon>
        <taxon>Corynebacterium</taxon>
    </lineage>
</organism>
<feature type="transmembrane region" description="Helical" evidence="2">
    <location>
        <begin position="215"/>
        <end position="248"/>
    </location>
</feature>
<sequence>MSTPHDPSEDRSSERPQDPSQPSYPAYPSTPHPEDTPGYGGSGNPGSPGNPDYYAGYGYAEQPAYGQARGTGKVQPMEAVSWAFGTVIRNWVLWILGAVAVGVVVMGTSALVDLAFGGLSGGGVQGGFGYQVAQVLMALLTSALMVFVYHGALRQVDRKKIGFGDFTDNVNFGPAFALTVVLQVVSSVVFAIIAMPLFLAGNPVAENQLASTDEALAALGAVFAGLAVLLVVAVLVAPLTTFMVWFVIDRKATFSGGIVAGFRAGLRNYGRLLAFNLVAGVVVGFAAVLTLGLALIVLGPVLLLAQAMLYRQAAGGLLPEPVR</sequence>
<keyword evidence="2" id="KW-1133">Transmembrane helix</keyword>
<dbReference type="Proteomes" id="UP000031928">
    <property type="component" value="Chromosome"/>
</dbReference>
<reference evidence="3 4" key="1">
    <citation type="submission" date="2014-05" db="EMBL/GenBank/DDBJ databases">
        <title>Complete genome sequence of Corynebacterium marinum DSM 44953.</title>
        <authorList>
            <person name="Schaffert L."/>
            <person name="Albersmeier A."/>
            <person name="Kalinowski J."/>
            <person name="Ruckert C."/>
        </authorList>
    </citation>
    <scope>NUCLEOTIDE SEQUENCE [LARGE SCALE GENOMIC DNA]</scope>
    <source>
        <strain evidence="3 4">DSM 44953</strain>
    </source>
</reference>
<evidence type="ECO:0008006" key="5">
    <source>
        <dbReference type="Google" id="ProtNLM"/>
    </source>
</evidence>
<evidence type="ECO:0000256" key="1">
    <source>
        <dbReference type="SAM" id="MobiDB-lite"/>
    </source>
</evidence>
<keyword evidence="2" id="KW-0472">Membrane</keyword>
<evidence type="ECO:0000313" key="3">
    <source>
        <dbReference type="EMBL" id="AJK69063.1"/>
    </source>
</evidence>
<dbReference type="EMBL" id="CP007790">
    <property type="protein sequence ID" value="AJK69063.1"/>
    <property type="molecule type" value="Genomic_DNA"/>
</dbReference>
<dbReference type="HOGENOM" id="CLU_051991_0_0_11"/>
<accession>A0A0B6TM87</accession>
<proteinExistence type="predicted"/>
<gene>
    <name evidence="3" type="ORF">B840_07325</name>
</gene>
<feature type="compositionally biased region" description="Basic and acidic residues" evidence="1">
    <location>
        <begin position="1"/>
        <end position="17"/>
    </location>
</feature>
<keyword evidence="4" id="KW-1185">Reference proteome</keyword>
<dbReference type="AlphaFoldDB" id="A0A0B6TM87"/>
<feature type="region of interest" description="Disordered" evidence="1">
    <location>
        <begin position="1"/>
        <end position="53"/>
    </location>
</feature>
<evidence type="ECO:0000313" key="4">
    <source>
        <dbReference type="Proteomes" id="UP000031928"/>
    </source>
</evidence>
<feature type="transmembrane region" description="Helical" evidence="2">
    <location>
        <begin position="269"/>
        <end position="302"/>
    </location>
</feature>
<feature type="transmembrane region" description="Helical" evidence="2">
    <location>
        <begin position="128"/>
        <end position="149"/>
    </location>
</feature>
<evidence type="ECO:0000256" key="2">
    <source>
        <dbReference type="SAM" id="Phobius"/>
    </source>
</evidence>
<feature type="transmembrane region" description="Helical" evidence="2">
    <location>
        <begin position="91"/>
        <end position="116"/>
    </location>
</feature>
<dbReference type="KEGG" id="cmq:B840_07325"/>
<protein>
    <recommendedName>
        <fullName evidence="5">Integral membrane protein</fullName>
    </recommendedName>
</protein>
<name>A0A0B6TM87_9CORY</name>
<keyword evidence="2" id="KW-0812">Transmembrane</keyword>